<evidence type="ECO:0008006" key="4">
    <source>
        <dbReference type="Google" id="ProtNLM"/>
    </source>
</evidence>
<accession>A0A1Y2BBA4</accession>
<dbReference type="STRING" id="71784.A0A1Y2BBA4"/>
<sequence>MSREAESGTVTPKRRKAHYSTPPATIRKSSGSDSTGLLLTRMLNSQTTSVLNELDTSEAADEGYFTSWRGRRIRKAGVGGWACDEAELERQDSEHWLLRLLLGHPFVGPVREVLHAVQGRPRILDITTGTGAWAIEMADMFPLSGILSAR</sequence>
<dbReference type="Proteomes" id="UP000193986">
    <property type="component" value="Unassembled WGS sequence"/>
</dbReference>
<dbReference type="InterPro" id="IPR029063">
    <property type="entry name" value="SAM-dependent_MTases_sf"/>
</dbReference>
<proteinExistence type="predicted"/>
<evidence type="ECO:0000256" key="1">
    <source>
        <dbReference type="SAM" id="MobiDB-lite"/>
    </source>
</evidence>
<comment type="caution">
    <text evidence="2">The sequence shown here is derived from an EMBL/GenBank/DDBJ whole genome shotgun (WGS) entry which is preliminary data.</text>
</comment>
<dbReference type="EMBL" id="MCFC01000011">
    <property type="protein sequence ID" value="ORY32111.1"/>
    <property type="molecule type" value="Genomic_DNA"/>
</dbReference>
<evidence type="ECO:0000313" key="3">
    <source>
        <dbReference type="Proteomes" id="UP000193986"/>
    </source>
</evidence>
<feature type="region of interest" description="Disordered" evidence="1">
    <location>
        <begin position="1"/>
        <end position="33"/>
    </location>
</feature>
<organism evidence="2 3">
    <name type="scientific">Naematelia encephala</name>
    <dbReference type="NCBI Taxonomy" id="71784"/>
    <lineage>
        <taxon>Eukaryota</taxon>
        <taxon>Fungi</taxon>
        <taxon>Dikarya</taxon>
        <taxon>Basidiomycota</taxon>
        <taxon>Agaricomycotina</taxon>
        <taxon>Tremellomycetes</taxon>
        <taxon>Tremellales</taxon>
        <taxon>Naemateliaceae</taxon>
        <taxon>Naematelia</taxon>
    </lineage>
</organism>
<dbReference type="InParanoid" id="A0A1Y2BBA4"/>
<gene>
    <name evidence="2" type="ORF">BCR39DRAFT_557768</name>
</gene>
<reference evidence="2 3" key="1">
    <citation type="submission" date="2016-07" db="EMBL/GenBank/DDBJ databases">
        <title>Pervasive Adenine N6-methylation of Active Genes in Fungi.</title>
        <authorList>
            <consortium name="DOE Joint Genome Institute"/>
            <person name="Mondo S.J."/>
            <person name="Dannebaum R.O."/>
            <person name="Kuo R.C."/>
            <person name="Labutti K."/>
            <person name="Haridas S."/>
            <person name="Kuo A."/>
            <person name="Salamov A."/>
            <person name="Ahrendt S.R."/>
            <person name="Lipzen A."/>
            <person name="Sullivan W."/>
            <person name="Andreopoulos W.B."/>
            <person name="Clum A."/>
            <person name="Lindquist E."/>
            <person name="Daum C."/>
            <person name="Ramamoorthy G.K."/>
            <person name="Gryganskyi A."/>
            <person name="Culley D."/>
            <person name="Magnuson J.K."/>
            <person name="James T.Y."/>
            <person name="O'Malley M.A."/>
            <person name="Stajich J.E."/>
            <person name="Spatafora J.W."/>
            <person name="Visel A."/>
            <person name="Grigoriev I.V."/>
        </authorList>
    </citation>
    <scope>NUCLEOTIDE SEQUENCE [LARGE SCALE GENOMIC DNA]</scope>
    <source>
        <strain evidence="2 3">68-887.2</strain>
    </source>
</reference>
<protein>
    <recommendedName>
        <fullName evidence="4">Methyltransferase domain-containing protein</fullName>
    </recommendedName>
</protein>
<evidence type="ECO:0000313" key="2">
    <source>
        <dbReference type="EMBL" id="ORY32111.1"/>
    </source>
</evidence>
<keyword evidence="3" id="KW-1185">Reference proteome</keyword>
<name>A0A1Y2BBA4_9TREE</name>
<dbReference type="OrthoDB" id="2013972at2759"/>
<dbReference type="AlphaFoldDB" id="A0A1Y2BBA4"/>
<dbReference type="SUPFAM" id="SSF53335">
    <property type="entry name" value="S-adenosyl-L-methionine-dependent methyltransferases"/>
    <property type="match status" value="1"/>
</dbReference>